<accession>A0A6A5SSU0</accession>
<gene>
    <name evidence="2" type="ORF">EJ02DRAFT_454030</name>
</gene>
<name>A0A6A5SSU0_9PLEO</name>
<evidence type="ECO:0000313" key="2">
    <source>
        <dbReference type="EMBL" id="KAF1942722.1"/>
    </source>
</evidence>
<sequence>MDPKLKKPIMIALAGFVAGAAVAASSINYYPTPSGVQAHEPDCNQGRQWLADCLSDETQLFAELQLSRPVFDALADRLRSGGLRDSHASVEEKLLVFLYICGVGSSWRNVK</sequence>
<dbReference type="AlphaFoldDB" id="A0A6A5SSU0"/>
<dbReference type="Proteomes" id="UP000800038">
    <property type="component" value="Unassembled WGS sequence"/>
</dbReference>
<keyword evidence="3" id="KW-1185">Reference proteome</keyword>
<dbReference type="InterPro" id="IPR058353">
    <property type="entry name" value="DUF8040"/>
</dbReference>
<evidence type="ECO:0000259" key="1">
    <source>
        <dbReference type="Pfam" id="PF26138"/>
    </source>
</evidence>
<feature type="domain" description="DUF8040" evidence="1">
    <location>
        <begin position="45"/>
        <end position="110"/>
    </location>
</feature>
<dbReference type="EMBL" id="ML976032">
    <property type="protein sequence ID" value="KAF1942722.1"/>
    <property type="molecule type" value="Genomic_DNA"/>
</dbReference>
<evidence type="ECO:0000313" key="3">
    <source>
        <dbReference type="Proteomes" id="UP000800038"/>
    </source>
</evidence>
<reference evidence="2" key="1">
    <citation type="journal article" date="2020" name="Stud. Mycol.">
        <title>101 Dothideomycetes genomes: a test case for predicting lifestyles and emergence of pathogens.</title>
        <authorList>
            <person name="Haridas S."/>
            <person name="Albert R."/>
            <person name="Binder M."/>
            <person name="Bloem J."/>
            <person name="Labutti K."/>
            <person name="Salamov A."/>
            <person name="Andreopoulos B."/>
            <person name="Baker S."/>
            <person name="Barry K."/>
            <person name="Bills G."/>
            <person name="Bluhm B."/>
            <person name="Cannon C."/>
            <person name="Castanera R."/>
            <person name="Culley D."/>
            <person name="Daum C."/>
            <person name="Ezra D."/>
            <person name="Gonzalez J."/>
            <person name="Henrissat B."/>
            <person name="Kuo A."/>
            <person name="Liang C."/>
            <person name="Lipzen A."/>
            <person name="Lutzoni F."/>
            <person name="Magnuson J."/>
            <person name="Mondo S."/>
            <person name="Nolan M."/>
            <person name="Ohm R."/>
            <person name="Pangilinan J."/>
            <person name="Park H.-J."/>
            <person name="Ramirez L."/>
            <person name="Alfaro M."/>
            <person name="Sun H."/>
            <person name="Tritt A."/>
            <person name="Yoshinaga Y."/>
            <person name="Zwiers L.-H."/>
            <person name="Turgeon B."/>
            <person name="Goodwin S."/>
            <person name="Spatafora J."/>
            <person name="Crous P."/>
            <person name="Grigoriev I."/>
        </authorList>
    </citation>
    <scope>NUCLEOTIDE SEQUENCE</scope>
    <source>
        <strain evidence="2">CBS 161.51</strain>
    </source>
</reference>
<protein>
    <recommendedName>
        <fullName evidence="1">DUF8040 domain-containing protein</fullName>
    </recommendedName>
</protein>
<organism evidence="2 3">
    <name type="scientific">Clathrospora elynae</name>
    <dbReference type="NCBI Taxonomy" id="706981"/>
    <lineage>
        <taxon>Eukaryota</taxon>
        <taxon>Fungi</taxon>
        <taxon>Dikarya</taxon>
        <taxon>Ascomycota</taxon>
        <taxon>Pezizomycotina</taxon>
        <taxon>Dothideomycetes</taxon>
        <taxon>Pleosporomycetidae</taxon>
        <taxon>Pleosporales</taxon>
        <taxon>Diademaceae</taxon>
        <taxon>Clathrospora</taxon>
    </lineage>
</organism>
<dbReference type="Pfam" id="PF26138">
    <property type="entry name" value="DUF8040"/>
    <property type="match status" value="1"/>
</dbReference>
<proteinExistence type="predicted"/>